<comment type="caution">
    <text evidence="3">The sequence shown here is derived from an EMBL/GenBank/DDBJ whole genome shotgun (WGS) entry which is preliminary data.</text>
</comment>
<dbReference type="Pfam" id="PF13443">
    <property type="entry name" value="HTH_26"/>
    <property type="match status" value="1"/>
</dbReference>
<keyword evidence="1" id="KW-0238">DNA-binding</keyword>
<evidence type="ECO:0000259" key="2">
    <source>
        <dbReference type="PROSITE" id="PS50943"/>
    </source>
</evidence>
<proteinExistence type="predicted"/>
<reference evidence="3 4" key="1">
    <citation type="submission" date="2019-04" db="EMBL/GenBank/DDBJ databases">
        <title>Bacillus caeni sp. nov., a bacterium isolated from mangrove sediment.</title>
        <authorList>
            <person name="Huang H."/>
            <person name="Mo K."/>
            <person name="Hu Y."/>
        </authorList>
    </citation>
    <scope>NUCLEOTIDE SEQUENCE [LARGE SCALE GENOMIC DNA]</scope>
    <source>
        <strain evidence="3 4">HB172195</strain>
    </source>
</reference>
<keyword evidence="4" id="KW-1185">Reference proteome</keyword>
<dbReference type="PANTHER" id="PTHR46558:SF15">
    <property type="entry name" value="HELIX-TURN-HELIX DOMAIN PROTEIN"/>
    <property type="match status" value="1"/>
</dbReference>
<dbReference type="InterPro" id="IPR010982">
    <property type="entry name" value="Lambda_DNA-bd_dom_sf"/>
</dbReference>
<dbReference type="InterPro" id="IPR001387">
    <property type="entry name" value="Cro/C1-type_HTH"/>
</dbReference>
<accession>A0A5R9F310</accession>
<evidence type="ECO:0000313" key="4">
    <source>
        <dbReference type="Proteomes" id="UP000308230"/>
    </source>
</evidence>
<dbReference type="Gene3D" id="1.10.260.40">
    <property type="entry name" value="lambda repressor-like DNA-binding domains"/>
    <property type="match status" value="1"/>
</dbReference>
<dbReference type="AlphaFoldDB" id="A0A5R9F310"/>
<dbReference type="GO" id="GO:0003677">
    <property type="term" value="F:DNA binding"/>
    <property type="evidence" value="ECO:0007669"/>
    <property type="project" value="UniProtKB-KW"/>
</dbReference>
<evidence type="ECO:0000313" key="3">
    <source>
        <dbReference type="EMBL" id="TLS37977.1"/>
    </source>
</evidence>
<dbReference type="CDD" id="cd00093">
    <property type="entry name" value="HTH_XRE"/>
    <property type="match status" value="1"/>
</dbReference>
<organism evidence="3 4">
    <name type="scientific">Exobacillus caeni</name>
    <dbReference type="NCBI Taxonomy" id="2574798"/>
    <lineage>
        <taxon>Bacteria</taxon>
        <taxon>Bacillati</taxon>
        <taxon>Bacillota</taxon>
        <taxon>Bacilli</taxon>
        <taxon>Bacillales</taxon>
        <taxon>Guptibacillaceae</taxon>
        <taxon>Exobacillus</taxon>
    </lineage>
</organism>
<dbReference type="EMBL" id="SWLG01000005">
    <property type="protein sequence ID" value="TLS37977.1"/>
    <property type="molecule type" value="Genomic_DNA"/>
</dbReference>
<gene>
    <name evidence="3" type="ORF">FCL54_07830</name>
</gene>
<dbReference type="Proteomes" id="UP000308230">
    <property type="component" value="Unassembled WGS sequence"/>
</dbReference>
<protein>
    <submittedName>
        <fullName evidence="3">Helix-turn-helix transcriptional regulator</fullName>
    </submittedName>
</protein>
<dbReference type="PANTHER" id="PTHR46558">
    <property type="entry name" value="TRACRIPTIONAL REGULATORY PROTEIN-RELATED-RELATED"/>
    <property type="match status" value="1"/>
</dbReference>
<dbReference type="PROSITE" id="PS50943">
    <property type="entry name" value="HTH_CROC1"/>
    <property type="match status" value="1"/>
</dbReference>
<feature type="domain" description="HTH cro/C1-type" evidence="2">
    <location>
        <begin position="7"/>
        <end position="61"/>
    </location>
</feature>
<evidence type="ECO:0000256" key="1">
    <source>
        <dbReference type="ARBA" id="ARBA00023125"/>
    </source>
</evidence>
<sequence length="65" mass="7721">MWMKPRIKELMDAKGLKQKWVAEQMGVSQQLISDWSNGRVYPRIDKAYKLCTIIGCRIEELYEED</sequence>
<name>A0A5R9F310_9BACL</name>
<dbReference type="SUPFAM" id="SSF47413">
    <property type="entry name" value="lambda repressor-like DNA-binding domains"/>
    <property type="match status" value="1"/>
</dbReference>
<dbReference type="SMART" id="SM00530">
    <property type="entry name" value="HTH_XRE"/>
    <property type="match status" value="1"/>
</dbReference>
<dbReference type="OrthoDB" id="2642285at2"/>